<evidence type="ECO:0000256" key="4">
    <source>
        <dbReference type="SAM" id="MobiDB-lite"/>
    </source>
</evidence>
<feature type="region of interest" description="Disordered" evidence="4">
    <location>
        <begin position="722"/>
        <end position="746"/>
    </location>
</feature>
<dbReference type="InterPro" id="IPR012939">
    <property type="entry name" value="Glyco_hydro_92"/>
</dbReference>
<dbReference type="Pfam" id="PF17678">
    <property type="entry name" value="Glyco_hydro_92N"/>
    <property type="match status" value="1"/>
</dbReference>
<accession>A0A9D1Z303</accession>
<dbReference type="FunFam" id="3.30.2080.10:FF:000001">
    <property type="entry name" value="Alpha-1,2-mannosidase subfamily"/>
    <property type="match status" value="1"/>
</dbReference>
<reference evidence="7" key="1">
    <citation type="journal article" date="2021" name="PeerJ">
        <title>Extensive microbial diversity within the chicken gut microbiome revealed by metagenomics and culture.</title>
        <authorList>
            <person name="Gilroy R."/>
            <person name="Ravi A."/>
            <person name="Getino M."/>
            <person name="Pursley I."/>
            <person name="Horton D.L."/>
            <person name="Alikhan N.F."/>
            <person name="Baker D."/>
            <person name="Gharbi K."/>
            <person name="Hall N."/>
            <person name="Watson M."/>
            <person name="Adriaenssens E.M."/>
            <person name="Foster-Nyarko E."/>
            <person name="Jarju S."/>
            <person name="Secka A."/>
            <person name="Antonio M."/>
            <person name="Oren A."/>
            <person name="Chaudhuri R.R."/>
            <person name="La Ragione R."/>
            <person name="Hildebrand F."/>
            <person name="Pallen M.J."/>
        </authorList>
    </citation>
    <scope>NUCLEOTIDE SEQUENCE</scope>
    <source>
        <strain evidence="7">5134</strain>
    </source>
</reference>
<dbReference type="Gene3D" id="1.20.1610.10">
    <property type="entry name" value="alpha-1,2-mannosidases domains"/>
    <property type="match status" value="1"/>
</dbReference>
<dbReference type="InterPro" id="IPR050883">
    <property type="entry name" value="PNGase"/>
</dbReference>
<keyword evidence="7" id="KW-0378">Hydrolase</keyword>
<dbReference type="Gene3D" id="3.30.2080.10">
    <property type="entry name" value="GH92 mannosidase domain"/>
    <property type="match status" value="1"/>
</dbReference>
<gene>
    <name evidence="7" type="ORF">H9828_04310</name>
</gene>
<evidence type="ECO:0000313" key="7">
    <source>
        <dbReference type="EMBL" id="HIY68621.1"/>
    </source>
</evidence>
<evidence type="ECO:0000256" key="2">
    <source>
        <dbReference type="ARBA" id="ARBA00011245"/>
    </source>
</evidence>
<dbReference type="InterPro" id="IPR041371">
    <property type="entry name" value="GH92_N"/>
</dbReference>
<dbReference type="EMBL" id="DXDA01000036">
    <property type="protein sequence ID" value="HIY68621.1"/>
    <property type="molecule type" value="Genomic_DNA"/>
</dbReference>
<organism evidence="7 8">
    <name type="scientific">Candidatus Alistipes intestinigallinarum</name>
    <dbReference type="NCBI Taxonomy" id="2838440"/>
    <lineage>
        <taxon>Bacteria</taxon>
        <taxon>Pseudomonadati</taxon>
        <taxon>Bacteroidota</taxon>
        <taxon>Bacteroidia</taxon>
        <taxon>Bacteroidales</taxon>
        <taxon>Rikenellaceae</taxon>
        <taxon>Alistipes</taxon>
    </lineage>
</organism>
<dbReference type="GO" id="GO:0016798">
    <property type="term" value="F:hydrolase activity, acting on glycosyl bonds"/>
    <property type="evidence" value="ECO:0007669"/>
    <property type="project" value="UniProtKB-KW"/>
</dbReference>
<reference evidence="7" key="2">
    <citation type="submission" date="2021-04" db="EMBL/GenBank/DDBJ databases">
        <authorList>
            <person name="Gilroy R."/>
        </authorList>
    </citation>
    <scope>NUCLEOTIDE SEQUENCE</scope>
    <source>
        <strain evidence="7">5134</strain>
    </source>
</reference>
<feature type="domain" description="Glycosyl hydrolase family 92 N-terminal" evidence="6">
    <location>
        <begin position="31"/>
        <end position="254"/>
    </location>
</feature>
<evidence type="ECO:0000313" key="8">
    <source>
        <dbReference type="Proteomes" id="UP000886844"/>
    </source>
</evidence>
<evidence type="ECO:0000259" key="6">
    <source>
        <dbReference type="Pfam" id="PF17678"/>
    </source>
</evidence>
<dbReference type="GO" id="GO:0005829">
    <property type="term" value="C:cytosol"/>
    <property type="evidence" value="ECO:0007669"/>
    <property type="project" value="TreeGrafter"/>
</dbReference>
<dbReference type="Pfam" id="PF07971">
    <property type="entry name" value="Glyco_hydro_92"/>
    <property type="match status" value="1"/>
</dbReference>
<evidence type="ECO:0000256" key="1">
    <source>
        <dbReference type="ARBA" id="ARBA00001913"/>
    </source>
</evidence>
<feature type="compositionally biased region" description="Basic and acidic residues" evidence="4">
    <location>
        <begin position="737"/>
        <end position="746"/>
    </location>
</feature>
<dbReference type="InterPro" id="IPR005887">
    <property type="entry name" value="GH92_a_mannosidase_put"/>
</dbReference>
<evidence type="ECO:0000256" key="3">
    <source>
        <dbReference type="ARBA" id="ARBA00022837"/>
    </source>
</evidence>
<dbReference type="InterPro" id="IPR008928">
    <property type="entry name" value="6-hairpin_glycosidase_sf"/>
</dbReference>
<dbReference type="EC" id="3.2.1.-" evidence="7"/>
<comment type="cofactor">
    <cofactor evidence="1">
        <name>Ca(2+)</name>
        <dbReference type="ChEBI" id="CHEBI:29108"/>
    </cofactor>
</comment>
<dbReference type="GO" id="GO:0000224">
    <property type="term" value="F:peptide-N4-(N-acetyl-beta-glucosaminyl)asparagine amidase activity"/>
    <property type="evidence" value="ECO:0007669"/>
    <property type="project" value="TreeGrafter"/>
</dbReference>
<protein>
    <submittedName>
        <fullName evidence="7">GH92 family glycosyl hydrolase</fullName>
        <ecNumber evidence="7">3.2.1.-</ecNumber>
    </submittedName>
</protein>
<dbReference type="SUPFAM" id="SSF48208">
    <property type="entry name" value="Six-hairpin glycosidases"/>
    <property type="match status" value="1"/>
</dbReference>
<dbReference type="GO" id="GO:0030246">
    <property type="term" value="F:carbohydrate binding"/>
    <property type="evidence" value="ECO:0007669"/>
    <property type="project" value="InterPro"/>
</dbReference>
<keyword evidence="3" id="KW-0106">Calcium</keyword>
<dbReference type="Proteomes" id="UP000886844">
    <property type="component" value="Unassembled WGS sequence"/>
</dbReference>
<sequence length="746" mass="83397">MKHNLQVRLLTVALCVCGIGCQAPLERADSVDPFIGSAATGHTYPAATTPFGMVQAGPDTGIEGWQHSSGYHADDTSILGFSHTHLSGTGASDMGDILLMPQTGTPQFEPGPADDPESGYRSRFDRATEKASPGYYSVVLSDYDIRVEITATPRGAMHRYVYPKEKPAGVLLDLVHGIGDRTTESDIQVVNDRSLCGFRRSKGFIADHRYYFHITFSKPFETVQTIRNPQTGAPEKLYVSFAEGATLLAKVALSTVSEEGARRNLEAELPDWDFDRTRRQARQLWETALSTIDATFSTDAQRTVFYTALYHSLLTPNLITDVDGAYRGWDRELHPGDGTPLYTNYSLWDTYRAVHPFYALLYPDANLAFIRSMLERYRQIGMLPMNEYGTNETYCMIGYHAIPVIAQAILEGREGFDPAEAYQAMKASAMDDARGVGLLKRYGYIPSELENNSVSKTLEYAYDDWCIARVAAKLGERADSAYFMGRALNYRNHLDPQTRFMRGRHADGRWVEPFDPKAVSVLGQGDFTEGNSWQYSFYAPQDLENLIDRMGGDTCFAAKLDTLFSIDSHVDNAHAVDVTGLIGQYAHGNEPSHHIAYLYNYAGMPWKTQEIVSRIKRELYSERRDGLCGNDDCGQMSCWYLYSALGFYPVTPGLDYYTIGTPSVEQAVLRLPNGRTFTVRTENAAPEHIYIQSVRLNGQPYSKSYLPIDLLEAGGTLEFTMGPRPNRNWATANADRPQSRIDSSRK</sequence>
<dbReference type="Gene3D" id="1.20.1050.60">
    <property type="entry name" value="alpha-1,2-mannosidase"/>
    <property type="match status" value="1"/>
</dbReference>
<keyword evidence="7" id="KW-0326">Glycosidase</keyword>
<dbReference type="PANTHER" id="PTHR12143:SF39">
    <property type="entry name" value="SECRETED PROTEIN"/>
    <property type="match status" value="1"/>
</dbReference>
<dbReference type="NCBIfam" id="TIGR01180">
    <property type="entry name" value="aman2_put"/>
    <property type="match status" value="1"/>
</dbReference>
<dbReference type="AlphaFoldDB" id="A0A9D1Z303"/>
<dbReference type="PANTHER" id="PTHR12143">
    <property type="entry name" value="PEPTIDE N-GLYCANASE PNGASE -RELATED"/>
    <property type="match status" value="1"/>
</dbReference>
<dbReference type="GO" id="GO:0006516">
    <property type="term" value="P:glycoprotein catabolic process"/>
    <property type="evidence" value="ECO:0007669"/>
    <property type="project" value="TreeGrafter"/>
</dbReference>
<dbReference type="InterPro" id="IPR014718">
    <property type="entry name" value="GH-type_carb-bd"/>
</dbReference>
<name>A0A9D1Z303_9BACT</name>
<comment type="subunit">
    <text evidence="2">Monomer.</text>
</comment>
<dbReference type="GO" id="GO:0005975">
    <property type="term" value="P:carbohydrate metabolic process"/>
    <property type="evidence" value="ECO:0007669"/>
    <property type="project" value="InterPro"/>
</dbReference>
<feature type="domain" description="Glycosyl hydrolase family 92" evidence="5">
    <location>
        <begin position="260"/>
        <end position="723"/>
    </location>
</feature>
<evidence type="ECO:0000259" key="5">
    <source>
        <dbReference type="Pfam" id="PF07971"/>
    </source>
</evidence>
<comment type="caution">
    <text evidence="7">The sequence shown here is derived from an EMBL/GenBank/DDBJ whole genome shotgun (WGS) entry which is preliminary data.</text>
</comment>
<proteinExistence type="predicted"/>
<dbReference type="Gene3D" id="2.70.98.10">
    <property type="match status" value="1"/>
</dbReference>